<dbReference type="PANTHER" id="PTHR37703">
    <property type="entry name" value="RIBOSOMAL PROTEIN L31-RELATED"/>
    <property type="match status" value="1"/>
</dbReference>
<keyword evidence="1" id="KW-0472">Membrane</keyword>
<reference evidence="2 3" key="1">
    <citation type="journal article" date="2021" name="bioRxiv">
        <title>The Gossypium anomalum genome as a resource for cotton improvement and evolutionary analysis of hybrid incompatibility.</title>
        <authorList>
            <person name="Grover C.E."/>
            <person name="Yuan D."/>
            <person name="Arick M.A."/>
            <person name="Miller E.R."/>
            <person name="Hu G."/>
            <person name="Peterson D.G."/>
            <person name="Wendel J.F."/>
            <person name="Udall J.A."/>
        </authorList>
    </citation>
    <scope>NUCLEOTIDE SEQUENCE [LARGE SCALE GENOMIC DNA]</scope>
    <source>
        <strain evidence="2">JFW-Udall</strain>
        <tissue evidence="2">Leaf</tissue>
    </source>
</reference>
<dbReference type="OrthoDB" id="2332379at2759"/>
<sequence>MARAFWGTRVMEIVKKHNSGDLAWKRIKLSSTRKANAKKRLHCVWQVLTPFSFFLMPKPFFFLGFCLAACCFMLSIDSLHCWEASIKHAQGSFRDFNFIWYNLLLV</sequence>
<evidence type="ECO:0000313" key="2">
    <source>
        <dbReference type="EMBL" id="KAG8489363.1"/>
    </source>
</evidence>
<organism evidence="2 3">
    <name type="scientific">Gossypium anomalum</name>
    <dbReference type="NCBI Taxonomy" id="47600"/>
    <lineage>
        <taxon>Eukaryota</taxon>
        <taxon>Viridiplantae</taxon>
        <taxon>Streptophyta</taxon>
        <taxon>Embryophyta</taxon>
        <taxon>Tracheophyta</taxon>
        <taxon>Spermatophyta</taxon>
        <taxon>Magnoliopsida</taxon>
        <taxon>eudicotyledons</taxon>
        <taxon>Gunneridae</taxon>
        <taxon>Pentapetalae</taxon>
        <taxon>rosids</taxon>
        <taxon>malvids</taxon>
        <taxon>Malvales</taxon>
        <taxon>Malvaceae</taxon>
        <taxon>Malvoideae</taxon>
        <taxon>Gossypium</taxon>
    </lineage>
</organism>
<feature type="transmembrane region" description="Helical" evidence="1">
    <location>
        <begin position="60"/>
        <end position="79"/>
    </location>
</feature>
<proteinExistence type="predicted"/>
<keyword evidence="3" id="KW-1185">Reference proteome</keyword>
<keyword evidence="1" id="KW-1133">Transmembrane helix</keyword>
<protein>
    <submittedName>
        <fullName evidence="2">Uncharacterized protein</fullName>
    </submittedName>
</protein>
<dbReference type="PANTHER" id="PTHR37703:SF2">
    <property type="entry name" value="RWP-RK DOMAIN-CONTAINING PROTEIN"/>
    <property type="match status" value="1"/>
</dbReference>
<dbReference type="Proteomes" id="UP000701853">
    <property type="component" value="Chromosome 7"/>
</dbReference>
<gene>
    <name evidence="2" type="ORF">CXB51_017502</name>
</gene>
<accession>A0A8J5YH37</accession>
<dbReference type="EMBL" id="JAHUZN010000007">
    <property type="protein sequence ID" value="KAG8489363.1"/>
    <property type="molecule type" value="Genomic_DNA"/>
</dbReference>
<evidence type="ECO:0000313" key="3">
    <source>
        <dbReference type="Proteomes" id="UP000701853"/>
    </source>
</evidence>
<evidence type="ECO:0000256" key="1">
    <source>
        <dbReference type="SAM" id="Phobius"/>
    </source>
</evidence>
<name>A0A8J5YH37_9ROSI</name>
<dbReference type="AlphaFoldDB" id="A0A8J5YH37"/>
<keyword evidence="1" id="KW-0812">Transmembrane</keyword>
<comment type="caution">
    <text evidence="2">The sequence shown here is derived from an EMBL/GenBank/DDBJ whole genome shotgun (WGS) entry which is preliminary data.</text>
</comment>